<organism evidence="7">
    <name type="scientific">hydrothermal vent metagenome</name>
    <dbReference type="NCBI Taxonomy" id="652676"/>
    <lineage>
        <taxon>unclassified sequences</taxon>
        <taxon>metagenomes</taxon>
        <taxon>ecological metagenomes</taxon>
    </lineage>
</organism>
<evidence type="ECO:0000259" key="6">
    <source>
        <dbReference type="PROSITE" id="PS50979"/>
    </source>
</evidence>
<dbReference type="InterPro" id="IPR011764">
    <property type="entry name" value="Biotin_carboxylation_dom"/>
</dbReference>
<evidence type="ECO:0000256" key="4">
    <source>
        <dbReference type="ARBA" id="ARBA00023267"/>
    </source>
</evidence>
<dbReference type="EC" id="6.4.1.4" evidence="7"/>
<evidence type="ECO:0000259" key="5">
    <source>
        <dbReference type="PROSITE" id="PS50975"/>
    </source>
</evidence>
<gene>
    <name evidence="7" type="ORF">MNBD_CHLOROFLEXI01-1557</name>
</gene>
<dbReference type="GO" id="GO:0046872">
    <property type="term" value="F:metal ion binding"/>
    <property type="evidence" value="ECO:0007669"/>
    <property type="project" value="InterPro"/>
</dbReference>
<dbReference type="Pfam" id="PF00289">
    <property type="entry name" value="Biotin_carb_N"/>
    <property type="match status" value="1"/>
</dbReference>
<dbReference type="PROSITE" id="PS00866">
    <property type="entry name" value="CPSASE_1"/>
    <property type="match status" value="1"/>
</dbReference>
<proteinExistence type="predicted"/>
<dbReference type="Pfam" id="PF02786">
    <property type="entry name" value="CPSase_L_D2"/>
    <property type="match status" value="1"/>
</dbReference>
<dbReference type="PANTHER" id="PTHR18866">
    <property type="entry name" value="CARBOXYLASE:PYRUVATE/ACETYL-COA/PROPIONYL-COA CARBOXYLASE"/>
    <property type="match status" value="1"/>
</dbReference>
<dbReference type="SUPFAM" id="SSF56059">
    <property type="entry name" value="Glutathione synthetase ATP-binding domain-like"/>
    <property type="match status" value="1"/>
</dbReference>
<keyword evidence="3" id="KW-0067">ATP-binding</keyword>
<keyword evidence="1 7" id="KW-0436">Ligase</keyword>
<evidence type="ECO:0000256" key="3">
    <source>
        <dbReference type="ARBA" id="ARBA00022840"/>
    </source>
</evidence>
<dbReference type="InterPro" id="IPR005481">
    <property type="entry name" value="BC-like_N"/>
</dbReference>
<dbReference type="PROSITE" id="PS50975">
    <property type="entry name" value="ATP_GRASP"/>
    <property type="match status" value="1"/>
</dbReference>
<dbReference type="SUPFAM" id="SSF51246">
    <property type="entry name" value="Rudiment single hybrid motif"/>
    <property type="match status" value="1"/>
</dbReference>
<accession>A0A3B0V3Y6</accession>
<dbReference type="InterPro" id="IPR050856">
    <property type="entry name" value="Biotin_carboxylase_complex"/>
</dbReference>
<feature type="domain" description="ATP-grasp" evidence="5">
    <location>
        <begin position="88"/>
        <end position="286"/>
    </location>
</feature>
<feature type="non-terminal residue" evidence="7">
    <location>
        <position position="1"/>
    </location>
</feature>
<reference evidence="7" key="1">
    <citation type="submission" date="2018-06" db="EMBL/GenBank/DDBJ databases">
        <authorList>
            <person name="Zhirakovskaya E."/>
        </authorList>
    </citation>
    <scope>NUCLEOTIDE SEQUENCE</scope>
</reference>
<dbReference type="Pfam" id="PF02785">
    <property type="entry name" value="Biotin_carb_C"/>
    <property type="match status" value="1"/>
</dbReference>
<evidence type="ECO:0000256" key="2">
    <source>
        <dbReference type="ARBA" id="ARBA00022741"/>
    </source>
</evidence>
<dbReference type="InterPro" id="IPR016185">
    <property type="entry name" value="PreATP-grasp_dom_sf"/>
</dbReference>
<name>A0A3B0V3Y6_9ZZZZ</name>
<dbReference type="InterPro" id="IPR011054">
    <property type="entry name" value="Rudment_hybrid_motif"/>
</dbReference>
<dbReference type="SMART" id="SM00878">
    <property type="entry name" value="Biotin_carb_C"/>
    <property type="match status" value="1"/>
</dbReference>
<dbReference type="PROSITE" id="PS50979">
    <property type="entry name" value="BC"/>
    <property type="match status" value="1"/>
</dbReference>
<dbReference type="PROSITE" id="PS00867">
    <property type="entry name" value="CPSASE_2"/>
    <property type="match status" value="1"/>
</dbReference>
<evidence type="ECO:0000313" key="7">
    <source>
        <dbReference type="EMBL" id="VAW31539.1"/>
    </source>
</evidence>
<dbReference type="FunFam" id="3.30.1490.20:FF:000003">
    <property type="entry name" value="acetyl-CoA carboxylase isoform X1"/>
    <property type="match status" value="1"/>
</dbReference>
<dbReference type="GO" id="GO:0004485">
    <property type="term" value="F:methylcrotonoyl-CoA carboxylase activity"/>
    <property type="evidence" value="ECO:0007669"/>
    <property type="project" value="UniProtKB-EC"/>
</dbReference>
<dbReference type="Gene3D" id="3.30.470.20">
    <property type="entry name" value="ATP-grasp fold, B domain"/>
    <property type="match status" value="1"/>
</dbReference>
<dbReference type="InterPro" id="IPR005479">
    <property type="entry name" value="CPAse_ATP-bd"/>
</dbReference>
<dbReference type="AlphaFoldDB" id="A0A3B0V3Y6"/>
<keyword evidence="4" id="KW-0092">Biotin</keyword>
<sequence length="477" mass="51557">SDVDATAPWVQLADERYALPGVTATDSYLNQSLILQTAVACGAEAIHPGYGFLSENAAFAAACAKEGIVFIGPSPEAMDLMGSKTKSREIAQQVGVPVVPGVDGAGLDVTALQTAVSHIEYPILVKASAGGGGKGMRVVWSADQFASAVQAAQSEAQNSFGDDHILVEKYFTEIHHVEIQVLGDTHGNLIHLFERECSIQRRHQKIIEESPAPVIEDDDLRRRMAEAAVSLAKSVNYSSAGTVEFIVDGSGNFYFLEMNTRLQVEHPITELVTGIDLAVWQIRIAAGEPLPFTQSEIQQRGHAIECRIYAEDPAHNFLPSIGEITVYQPPSGPGVRVDDGIVSGTAVTPYYDPMLAKVITWGRNRNEAIGKMVQALQQTVLLGVTTNISYLLDILQEPTFLSGQTNTNYLQTHLPDWQPEPLSDEAWLGAAVFELLQGGGKKGGMAVSEQKSAYDPWGETATTSSRGQAVWRNVKQL</sequence>
<dbReference type="GO" id="GO:0005524">
    <property type="term" value="F:ATP binding"/>
    <property type="evidence" value="ECO:0007669"/>
    <property type="project" value="UniProtKB-KW"/>
</dbReference>
<evidence type="ECO:0000256" key="1">
    <source>
        <dbReference type="ARBA" id="ARBA00022598"/>
    </source>
</evidence>
<dbReference type="EMBL" id="UOEU01000244">
    <property type="protein sequence ID" value="VAW31539.1"/>
    <property type="molecule type" value="Genomic_DNA"/>
</dbReference>
<dbReference type="SUPFAM" id="SSF52440">
    <property type="entry name" value="PreATP-grasp domain"/>
    <property type="match status" value="1"/>
</dbReference>
<dbReference type="PANTHER" id="PTHR18866:SF33">
    <property type="entry name" value="METHYLCROTONOYL-COA CARBOXYLASE SUBUNIT ALPHA, MITOCHONDRIAL-RELATED"/>
    <property type="match status" value="1"/>
</dbReference>
<feature type="domain" description="Biotin carboxylation" evidence="6">
    <location>
        <begin position="1"/>
        <end position="415"/>
    </location>
</feature>
<dbReference type="InterPro" id="IPR005482">
    <property type="entry name" value="Biotin_COase_C"/>
</dbReference>
<dbReference type="InterPro" id="IPR011761">
    <property type="entry name" value="ATP-grasp"/>
</dbReference>
<protein>
    <submittedName>
        <fullName evidence="7">Methylcrotonyl-CoA carboxylase biotin-containing subunit</fullName>
        <ecNumber evidence="7">6.4.1.4</ecNumber>
    </submittedName>
</protein>
<keyword evidence="2" id="KW-0547">Nucleotide-binding</keyword>